<dbReference type="EMBL" id="MCFA01000105">
    <property type="protein sequence ID" value="ORY07918.1"/>
    <property type="molecule type" value="Genomic_DNA"/>
</dbReference>
<evidence type="ECO:0000256" key="3">
    <source>
        <dbReference type="ARBA" id="ARBA00010171"/>
    </source>
</evidence>
<feature type="coiled-coil region" evidence="10">
    <location>
        <begin position="911"/>
        <end position="952"/>
    </location>
</feature>
<evidence type="ECO:0000256" key="8">
    <source>
        <dbReference type="ARBA" id="ARBA00023054"/>
    </source>
</evidence>
<dbReference type="OrthoDB" id="10254973at2759"/>
<dbReference type="PANTHER" id="PTHR45916:SF1">
    <property type="entry name" value="STRUCTURAL MAINTENANCE OF CHROMOSOMES PROTEIN 5"/>
    <property type="match status" value="1"/>
</dbReference>
<evidence type="ECO:0000256" key="9">
    <source>
        <dbReference type="ARBA" id="ARBA00023242"/>
    </source>
</evidence>
<organism evidence="13 14">
    <name type="scientific">Clohesyomyces aquaticus</name>
    <dbReference type="NCBI Taxonomy" id="1231657"/>
    <lineage>
        <taxon>Eukaryota</taxon>
        <taxon>Fungi</taxon>
        <taxon>Dikarya</taxon>
        <taxon>Ascomycota</taxon>
        <taxon>Pezizomycotina</taxon>
        <taxon>Dothideomycetes</taxon>
        <taxon>Pleosporomycetidae</taxon>
        <taxon>Pleosporales</taxon>
        <taxon>Lindgomycetaceae</taxon>
        <taxon>Clohesyomyces</taxon>
    </lineage>
</organism>
<keyword evidence="8 10" id="KW-0175">Coiled coil</keyword>
<dbReference type="GO" id="GO:0030915">
    <property type="term" value="C:Smc5-Smc6 complex"/>
    <property type="evidence" value="ECO:0007669"/>
    <property type="project" value="TreeGrafter"/>
</dbReference>
<dbReference type="STRING" id="1231657.A0A1Y1ZCD8"/>
<evidence type="ECO:0000256" key="6">
    <source>
        <dbReference type="ARBA" id="ARBA00022741"/>
    </source>
</evidence>
<dbReference type="Gene3D" id="3.40.50.300">
    <property type="entry name" value="P-loop containing nucleotide triphosphate hydrolases"/>
    <property type="match status" value="2"/>
</dbReference>
<keyword evidence="14" id="KW-1185">Reference proteome</keyword>
<dbReference type="AlphaFoldDB" id="A0A1Y1ZCD8"/>
<sequence>MPGILSKRARDVSDDESDSQAATPSSTGSKRSRYDRDASVESSENSAAANGQNNESGMANGEPSHNDYSEDVHQPGSLVRVKLKNFVTYTAVEFHPGPSLNMIIGPNGTGKSTLVCAICLGLGWSSACLGRAKEVGEFVKHGSAEAEIEIELAGGKKHRTNPIIRRLIRKEGNKSVFFLNGRQSTQKAVVDLAKSFSIQIDNLCQFLPQEKVVDFAKLSPVDMLYETQRAAAPEYMVQWHEELKELRKNEKRLEVEQGGQSNTLKNLQTKQKATREDVERWEQRQELLRKQDALEKCRPVIELRLLRNRCEELKKQKEQAKRELAQLTAEIAPLREAQEDARAYQHQIDSAKATRSMLVTKAKERVDKIHKATKFQQDVAAECDRLIKAERTDYKQRQQDFTRINRKINEIDRAMNEEPVEIDEAKYDADLREIRAKISRIERRDMAIKDEMRTIAIRVNALKSELQTKVDERASLNTSRGQQANKLKQISQDAAQAWEWIQQNKDNLPLKGEVCGPPIITCSVTDPSYAEAIESFVGLGDLAAITCTDPADSTLLSDKILGRQGLGLHNVSIRMVPQPLSFYRSDVSQEELQRLGFQSWMIDLVQGPDTVLAMLCENQRLHRAAYTPRSQSDEQFNAVSKSQIGSWVAGTQRYTIARRYGQSSTRVVDLKRSKFFTNQPVDVAEKRELDIAIQDIEGKIAEDRNTHKTLKEQQQSLKGESDQAKLEKEEIESDKQAKLAARAQWALLPNKKGTSEAEEEKSSMLELHEQTRSRVNQETNKMHSALLKASRLTLEYVKSVAILRQAHENLLEAQVRSTEAVSEVESLEAENADINRELETKKAIYKQLEEEKKQQSHLYNRRARKTQEDINALSDEEREIVTEFSNLPSIEELDAQTDQVNNRLLMMADGNPQAIKQYQKREQEIQALEAKLDTIIENLETTKDKIKSIRERWEPELDQLVEKISEGFSHNFQKIGCAGQVSIYKDEDEFENWSIQIQVRFRENEQLSILDSQRQSGGERAVSTIFYLMALQSLARSPFRVVDEINQGMDPRNERMVHERMVDIACAEHTSQYFLITPKLLNDLKFHPKMRVHCIASGENMPTSGYEKLDFRGLADLALRVRREGVTAG</sequence>
<keyword evidence="9" id="KW-0539">Nucleus</keyword>
<dbReference type="InterPro" id="IPR027417">
    <property type="entry name" value="P-loop_NTPase"/>
</dbReference>
<evidence type="ECO:0000256" key="2">
    <source>
        <dbReference type="ARBA" id="ARBA00004286"/>
    </source>
</evidence>
<evidence type="ECO:0000259" key="12">
    <source>
        <dbReference type="Pfam" id="PF02463"/>
    </source>
</evidence>
<feature type="coiled-coil region" evidence="10">
    <location>
        <begin position="236"/>
        <end position="354"/>
    </location>
</feature>
<feature type="compositionally biased region" description="Polar residues" evidence="11">
    <location>
        <begin position="19"/>
        <end position="29"/>
    </location>
</feature>
<evidence type="ECO:0000313" key="13">
    <source>
        <dbReference type="EMBL" id="ORY07918.1"/>
    </source>
</evidence>
<evidence type="ECO:0000256" key="7">
    <source>
        <dbReference type="ARBA" id="ARBA00022840"/>
    </source>
</evidence>
<dbReference type="GO" id="GO:0005634">
    <property type="term" value="C:nucleus"/>
    <property type="evidence" value="ECO:0007669"/>
    <property type="project" value="UniProtKB-SubCell"/>
</dbReference>
<protein>
    <recommendedName>
        <fullName evidence="4">Structural maintenance of chromosomes protein 5</fullName>
    </recommendedName>
</protein>
<dbReference type="GO" id="GO:0000724">
    <property type="term" value="P:double-strand break repair via homologous recombination"/>
    <property type="evidence" value="ECO:0007669"/>
    <property type="project" value="TreeGrafter"/>
</dbReference>
<evidence type="ECO:0000256" key="4">
    <source>
        <dbReference type="ARBA" id="ARBA00018687"/>
    </source>
</evidence>
<feature type="compositionally biased region" description="Low complexity" evidence="11">
    <location>
        <begin position="40"/>
        <end position="56"/>
    </location>
</feature>
<keyword evidence="7" id="KW-0067">ATP-binding</keyword>
<comment type="subcellular location">
    <subcellularLocation>
        <location evidence="2">Chromosome</location>
    </subcellularLocation>
    <subcellularLocation>
        <location evidence="1">Nucleus</location>
    </subcellularLocation>
</comment>
<evidence type="ECO:0000313" key="14">
    <source>
        <dbReference type="Proteomes" id="UP000193144"/>
    </source>
</evidence>
<comment type="caution">
    <text evidence="13">The sequence shown here is derived from an EMBL/GenBank/DDBJ whole genome shotgun (WGS) entry which is preliminary data.</text>
</comment>
<feature type="coiled-coil region" evidence="10">
    <location>
        <begin position="810"/>
        <end position="858"/>
    </location>
</feature>
<evidence type="ECO:0000256" key="10">
    <source>
        <dbReference type="SAM" id="Coils"/>
    </source>
</evidence>
<evidence type="ECO:0000256" key="11">
    <source>
        <dbReference type="SAM" id="MobiDB-lite"/>
    </source>
</evidence>
<feature type="region of interest" description="Disordered" evidence="11">
    <location>
        <begin position="1"/>
        <end position="72"/>
    </location>
</feature>
<dbReference type="SUPFAM" id="SSF52540">
    <property type="entry name" value="P-loop containing nucleoside triphosphate hydrolases"/>
    <property type="match status" value="2"/>
</dbReference>
<evidence type="ECO:0000256" key="1">
    <source>
        <dbReference type="ARBA" id="ARBA00004123"/>
    </source>
</evidence>
<dbReference type="InterPro" id="IPR003395">
    <property type="entry name" value="RecF/RecN/SMC_N"/>
</dbReference>
<dbReference type="Pfam" id="PF02463">
    <property type="entry name" value="SMC_N"/>
    <property type="match status" value="1"/>
</dbReference>
<keyword evidence="6" id="KW-0547">Nucleotide-binding</keyword>
<comment type="similarity">
    <text evidence="3">Belongs to the SMC family. SMC5 subfamily.</text>
</comment>
<dbReference type="FunFam" id="3.40.50.300:FF:001301">
    <property type="entry name" value="Structural maintenance of chromosomes 5"/>
    <property type="match status" value="1"/>
</dbReference>
<accession>A0A1Y1ZCD8</accession>
<gene>
    <name evidence="13" type="ORF">BCR34DRAFT_489125</name>
</gene>
<feature type="domain" description="RecF/RecN/SMC N-terminal" evidence="12">
    <location>
        <begin position="78"/>
        <end position="1077"/>
    </location>
</feature>
<feature type="coiled-coil region" evidence="10">
    <location>
        <begin position="693"/>
        <end position="734"/>
    </location>
</feature>
<dbReference type="PANTHER" id="PTHR45916">
    <property type="entry name" value="STRUCTURAL MAINTENANCE OF CHROMOSOMES PROTEIN 5"/>
    <property type="match status" value="1"/>
</dbReference>
<dbReference type="GO" id="GO:0005524">
    <property type="term" value="F:ATP binding"/>
    <property type="evidence" value="ECO:0007669"/>
    <property type="project" value="UniProtKB-KW"/>
</dbReference>
<evidence type="ECO:0000256" key="5">
    <source>
        <dbReference type="ARBA" id="ARBA00022454"/>
    </source>
</evidence>
<proteinExistence type="inferred from homology"/>
<keyword evidence="5" id="KW-0158">Chromosome</keyword>
<reference evidence="13 14" key="1">
    <citation type="submission" date="2016-07" db="EMBL/GenBank/DDBJ databases">
        <title>Pervasive Adenine N6-methylation of Active Genes in Fungi.</title>
        <authorList>
            <consortium name="DOE Joint Genome Institute"/>
            <person name="Mondo S.J."/>
            <person name="Dannebaum R.O."/>
            <person name="Kuo R.C."/>
            <person name="Labutti K."/>
            <person name="Haridas S."/>
            <person name="Kuo A."/>
            <person name="Salamov A."/>
            <person name="Ahrendt S.R."/>
            <person name="Lipzen A."/>
            <person name="Sullivan W."/>
            <person name="Andreopoulos W.B."/>
            <person name="Clum A."/>
            <person name="Lindquist E."/>
            <person name="Daum C."/>
            <person name="Ramamoorthy G.K."/>
            <person name="Gryganskyi A."/>
            <person name="Culley D."/>
            <person name="Magnuson J.K."/>
            <person name="James T.Y."/>
            <person name="O'Malley M.A."/>
            <person name="Stajich J.E."/>
            <person name="Spatafora J.W."/>
            <person name="Visel A."/>
            <person name="Grigoriev I.V."/>
        </authorList>
    </citation>
    <scope>NUCLEOTIDE SEQUENCE [LARGE SCALE GENOMIC DNA]</scope>
    <source>
        <strain evidence="13 14">CBS 115471</strain>
    </source>
</reference>
<dbReference type="Proteomes" id="UP000193144">
    <property type="component" value="Unassembled WGS sequence"/>
</dbReference>
<name>A0A1Y1ZCD8_9PLEO</name>
<dbReference type="GO" id="GO:0003697">
    <property type="term" value="F:single-stranded DNA binding"/>
    <property type="evidence" value="ECO:0007669"/>
    <property type="project" value="TreeGrafter"/>
</dbReference>